<dbReference type="SMART" id="SM00875">
    <property type="entry name" value="BACK"/>
    <property type="match status" value="1"/>
</dbReference>
<dbReference type="SUPFAM" id="SSF54695">
    <property type="entry name" value="POZ domain"/>
    <property type="match status" value="1"/>
</dbReference>
<dbReference type="Pfam" id="PF07707">
    <property type="entry name" value="BACK"/>
    <property type="match status" value="1"/>
</dbReference>
<proteinExistence type="predicted"/>
<accession>A0ABD0X5Q1</accession>
<dbReference type="InterPro" id="IPR011333">
    <property type="entry name" value="SKP1/BTB/POZ_sf"/>
</dbReference>
<dbReference type="Pfam" id="PF24681">
    <property type="entry name" value="Kelch_KLHDC2_KLHL20_DRC7"/>
    <property type="match status" value="1"/>
</dbReference>
<dbReference type="InterPro" id="IPR006652">
    <property type="entry name" value="Kelch_1"/>
</dbReference>
<dbReference type="SMART" id="SM00612">
    <property type="entry name" value="Kelch"/>
    <property type="match status" value="5"/>
</dbReference>
<dbReference type="InterPro" id="IPR030601">
    <property type="entry name" value="KLHL35_BTB_POZ_dom"/>
</dbReference>
<dbReference type="SUPFAM" id="SSF117281">
    <property type="entry name" value="Kelch motif"/>
    <property type="match status" value="1"/>
</dbReference>
<comment type="caution">
    <text evidence="4">The sequence shown here is derived from an EMBL/GenBank/DDBJ whole genome shotgun (WGS) entry which is preliminary data.</text>
</comment>
<dbReference type="SMART" id="SM00225">
    <property type="entry name" value="BTB"/>
    <property type="match status" value="1"/>
</dbReference>
<dbReference type="InterPro" id="IPR000210">
    <property type="entry name" value="BTB/POZ_dom"/>
</dbReference>
<dbReference type="InterPro" id="IPR017096">
    <property type="entry name" value="BTB-kelch_protein"/>
</dbReference>
<dbReference type="Proteomes" id="UP001557470">
    <property type="component" value="Unassembled WGS sequence"/>
</dbReference>
<keyword evidence="5" id="KW-1185">Reference proteome</keyword>
<evidence type="ECO:0000256" key="1">
    <source>
        <dbReference type="ARBA" id="ARBA00022441"/>
    </source>
</evidence>
<name>A0ABD0X5Q1_UMBPY</name>
<evidence type="ECO:0000313" key="5">
    <source>
        <dbReference type="Proteomes" id="UP001557470"/>
    </source>
</evidence>
<dbReference type="InterPro" id="IPR015915">
    <property type="entry name" value="Kelch-typ_b-propeller"/>
</dbReference>
<evidence type="ECO:0000313" key="4">
    <source>
        <dbReference type="EMBL" id="KAL0994589.1"/>
    </source>
</evidence>
<dbReference type="PANTHER" id="PTHR45632:SF5">
    <property type="entry name" value="KELCH-LIKE PROTEIN 22"/>
    <property type="match status" value="1"/>
</dbReference>
<dbReference type="Pfam" id="PF00651">
    <property type="entry name" value="BTB"/>
    <property type="match status" value="1"/>
</dbReference>
<dbReference type="PIRSF" id="PIRSF037037">
    <property type="entry name" value="Kelch-like_protein_gigaxonin"/>
    <property type="match status" value="1"/>
</dbReference>
<evidence type="ECO:0000256" key="2">
    <source>
        <dbReference type="ARBA" id="ARBA00022737"/>
    </source>
</evidence>
<reference evidence="4 5" key="1">
    <citation type="submission" date="2024-06" db="EMBL/GenBank/DDBJ databases">
        <authorList>
            <person name="Pan Q."/>
            <person name="Wen M."/>
            <person name="Jouanno E."/>
            <person name="Zahm M."/>
            <person name="Klopp C."/>
            <person name="Cabau C."/>
            <person name="Louis A."/>
            <person name="Berthelot C."/>
            <person name="Parey E."/>
            <person name="Roest Crollius H."/>
            <person name="Montfort J."/>
            <person name="Robinson-Rechavi M."/>
            <person name="Bouchez O."/>
            <person name="Lampietro C."/>
            <person name="Lopez Roques C."/>
            <person name="Donnadieu C."/>
            <person name="Postlethwait J."/>
            <person name="Bobe J."/>
            <person name="Verreycken H."/>
            <person name="Guiguen Y."/>
        </authorList>
    </citation>
    <scope>NUCLEOTIDE SEQUENCE [LARGE SCALE GENOMIC DNA]</scope>
    <source>
        <strain evidence="4">Up_M1</strain>
        <tissue evidence="4">Testis</tissue>
    </source>
</reference>
<dbReference type="InterPro" id="IPR011705">
    <property type="entry name" value="BACK"/>
</dbReference>
<dbReference type="FunFam" id="1.25.40.420:FF:000001">
    <property type="entry name" value="Kelch-like family member 12"/>
    <property type="match status" value="1"/>
</dbReference>
<sequence>MGFCSSEKPLPQSQHQLHQQDISLFEGPYHAEQVLQVLNSYRHSSTFTDVVLRVDDIDFPCHRAVLSASSPYFHSMFNGDLCESRQQLVCISGVCASALETVLHYMYEGKAKLDDANVGSVFTASDMLSVNVLRTACVHFLEERIDHSNCLGIMEFASSYLITHLTDKCLTLLYKDFVKVYKHKEFLSLPKKRVVELLTSDQLQVDREEVLVEAVLKWVHHEPIERTGALRELLELVCLPLVDPVFFVNVVESDELVQDSRECRPLLQEARMYHFLGREVDSPKIRLRRAMGRAEMIVVIGAYYRNSISRLSFTEKLNPYTKDWVPGATIPGYSKSEYASCELQNDVYLSGGQLNSSDVWRYLSQVDQWVRVASLSEARWSHNMASLLGKLYAVGGFNGKQRLSSVECYSVYDNQWRTVAPLPLAVSSAAMAGCSGMLYVIGGAVSNEYNTNQVQCYDPKEDQWKYVASCPFSQRNINATTLNNIIYVVGGLLDHIYSYTPKTDTWNKVVDMPMNVESCGVTVCQGKVYVVGGRDKCATSTNRVWTYCPESGKLMDENPLSRSFGYHCCVTVTQRPPQFE</sequence>
<dbReference type="CDD" id="cd18265">
    <property type="entry name" value="BTB_POZ_KLHL35"/>
    <property type="match status" value="1"/>
</dbReference>
<evidence type="ECO:0000259" key="3">
    <source>
        <dbReference type="PROSITE" id="PS50097"/>
    </source>
</evidence>
<keyword evidence="1" id="KW-0880">Kelch repeat</keyword>
<dbReference type="PROSITE" id="PS50097">
    <property type="entry name" value="BTB"/>
    <property type="match status" value="1"/>
</dbReference>
<protein>
    <recommendedName>
        <fullName evidence="3">BTB domain-containing protein</fullName>
    </recommendedName>
</protein>
<feature type="domain" description="BTB" evidence="3">
    <location>
        <begin position="48"/>
        <end position="115"/>
    </location>
</feature>
<dbReference type="AlphaFoldDB" id="A0ABD0X5Q1"/>
<dbReference type="Gene3D" id="3.30.710.10">
    <property type="entry name" value="Potassium Channel Kv1.1, Chain A"/>
    <property type="match status" value="1"/>
</dbReference>
<dbReference type="Gene3D" id="2.120.10.80">
    <property type="entry name" value="Kelch-type beta propeller"/>
    <property type="match status" value="1"/>
</dbReference>
<gene>
    <name evidence="4" type="ORF">UPYG_G00124510</name>
</gene>
<dbReference type="EMBL" id="JAGEUA010000003">
    <property type="protein sequence ID" value="KAL0994589.1"/>
    <property type="molecule type" value="Genomic_DNA"/>
</dbReference>
<dbReference type="PANTHER" id="PTHR45632">
    <property type="entry name" value="LD33804P"/>
    <property type="match status" value="1"/>
</dbReference>
<organism evidence="4 5">
    <name type="scientific">Umbra pygmaea</name>
    <name type="common">Eastern mudminnow</name>
    <dbReference type="NCBI Taxonomy" id="75934"/>
    <lineage>
        <taxon>Eukaryota</taxon>
        <taxon>Metazoa</taxon>
        <taxon>Chordata</taxon>
        <taxon>Craniata</taxon>
        <taxon>Vertebrata</taxon>
        <taxon>Euteleostomi</taxon>
        <taxon>Actinopterygii</taxon>
        <taxon>Neopterygii</taxon>
        <taxon>Teleostei</taxon>
        <taxon>Protacanthopterygii</taxon>
        <taxon>Esociformes</taxon>
        <taxon>Umbridae</taxon>
        <taxon>Umbra</taxon>
    </lineage>
</organism>
<dbReference type="Gene3D" id="1.25.40.420">
    <property type="match status" value="1"/>
</dbReference>
<keyword evidence="2" id="KW-0677">Repeat</keyword>
<dbReference type="Pfam" id="PF01344">
    <property type="entry name" value="Kelch_1"/>
    <property type="match status" value="1"/>
</dbReference>